<dbReference type="Gene3D" id="1.10.10.10">
    <property type="entry name" value="Winged helix-like DNA-binding domain superfamily/Winged helix DNA-binding domain"/>
    <property type="match status" value="1"/>
</dbReference>
<evidence type="ECO:0000256" key="1">
    <source>
        <dbReference type="ARBA" id="ARBA00023015"/>
    </source>
</evidence>
<evidence type="ECO:0000256" key="3">
    <source>
        <dbReference type="ARBA" id="ARBA00023163"/>
    </source>
</evidence>
<dbReference type="Proteomes" id="UP000032366">
    <property type="component" value="Unassembled WGS sequence"/>
</dbReference>
<evidence type="ECO:0000256" key="2">
    <source>
        <dbReference type="ARBA" id="ARBA00023125"/>
    </source>
</evidence>
<evidence type="ECO:0000313" key="6">
    <source>
        <dbReference type="EMBL" id="KIX90292.1"/>
    </source>
</evidence>
<dbReference type="OrthoDB" id="9806864at2"/>
<organism evidence="7 9">
    <name type="scientific">Staphylococcus microti</name>
    <dbReference type="NCBI Taxonomy" id="569857"/>
    <lineage>
        <taxon>Bacteria</taxon>
        <taxon>Bacillati</taxon>
        <taxon>Bacillota</taxon>
        <taxon>Bacilli</taxon>
        <taxon>Bacillales</taxon>
        <taxon>Staphylococcaceae</taxon>
        <taxon>Staphylococcus</taxon>
    </lineage>
</organism>
<protein>
    <submittedName>
        <fullName evidence="7">Transcriptional regulator SlyA</fullName>
    </submittedName>
</protein>
<keyword evidence="1" id="KW-0805">Transcription regulation</keyword>
<dbReference type="AlphaFoldDB" id="A0A0D6XNN9"/>
<dbReference type="GO" id="GO:0003700">
    <property type="term" value="F:DNA-binding transcription factor activity"/>
    <property type="evidence" value="ECO:0007669"/>
    <property type="project" value="InterPro"/>
</dbReference>
<proteinExistence type="predicted"/>
<keyword evidence="3" id="KW-0804">Transcription</keyword>
<dbReference type="PROSITE" id="PS01117">
    <property type="entry name" value="HTH_MARR_1"/>
    <property type="match status" value="1"/>
</dbReference>
<keyword evidence="2" id="KW-0238">DNA-binding</keyword>
<dbReference type="CDD" id="cd00090">
    <property type="entry name" value="HTH_ARSR"/>
    <property type="match status" value="1"/>
</dbReference>
<dbReference type="RefSeq" id="WP_042740067.1">
    <property type="nucleotide sequence ID" value="NZ_JXWY01000062.1"/>
</dbReference>
<dbReference type="InterPro" id="IPR000835">
    <property type="entry name" value="HTH_MarR-typ"/>
</dbReference>
<name>A0A0D6XNN9_9STAP</name>
<evidence type="ECO:0000256" key="4">
    <source>
        <dbReference type="SAM" id="Coils"/>
    </source>
</evidence>
<evidence type="ECO:0000313" key="7">
    <source>
        <dbReference type="EMBL" id="SUN02189.1"/>
    </source>
</evidence>
<dbReference type="EMBL" id="JXWY01000062">
    <property type="protein sequence ID" value="KIX90292.1"/>
    <property type="molecule type" value="Genomic_DNA"/>
</dbReference>
<reference evidence="6 8" key="1">
    <citation type="submission" date="2015-01" db="EMBL/GenBank/DDBJ databases">
        <authorList>
            <person name="Guo J."/>
        </authorList>
    </citation>
    <scope>NUCLEOTIDE SEQUENCE [LARGE SCALE GENOMIC DNA]</scope>
    <source>
        <strain evidence="6 8">DSM 22147</strain>
    </source>
</reference>
<dbReference type="SMART" id="SM00347">
    <property type="entry name" value="HTH_MARR"/>
    <property type="match status" value="1"/>
</dbReference>
<dbReference type="InterPro" id="IPR036388">
    <property type="entry name" value="WH-like_DNA-bd_sf"/>
</dbReference>
<dbReference type="InterPro" id="IPR023187">
    <property type="entry name" value="Tscrpt_reg_MarR-type_CS"/>
</dbReference>
<dbReference type="SUPFAM" id="SSF46785">
    <property type="entry name" value="Winged helix' DNA-binding domain"/>
    <property type="match status" value="1"/>
</dbReference>
<evidence type="ECO:0000259" key="5">
    <source>
        <dbReference type="PROSITE" id="PS50995"/>
    </source>
</evidence>
<reference evidence="7 9" key="2">
    <citation type="submission" date="2018-06" db="EMBL/GenBank/DDBJ databases">
        <authorList>
            <consortium name="Pathogen Informatics"/>
            <person name="Doyle S."/>
        </authorList>
    </citation>
    <scope>NUCLEOTIDE SEQUENCE [LARGE SCALE GENOMIC DNA]</scope>
    <source>
        <strain evidence="7 9">NCTC13832</strain>
    </source>
</reference>
<dbReference type="PRINTS" id="PR00598">
    <property type="entry name" value="HTHMARR"/>
</dbReference>
<dbReference type="InterPro" id="IPR011991">
    <property type="entry name" value="ArsR-like_HTH"/>
</dbReference>
<dbReference type="InterPro" id="IPR036390">
    <property type="entry name" value="WH_DNA-bd_sf"/>
</dbReference>
<keyword evidence="8" id="KW-1185">Reference proteome</keyword>
<evidence type="ECO:0000313" key="8">
    <source>
        <dbReference type="Proteomes" id="UP000032366"/>
    </source>
</evidence>
<dbReference type="Pfam" id="PF01047">
    <property type="entry name" value="MarR"/>
    <property type="match status" value="1"/>
</dbReference>
<dbReference type="PANTHER" id="PTHR42756:SF1">
    <property type="entry name" value="TRANSCRIPTIONAL REPRESSOR OF EMRAB OPERON"/>
    <property type="match status" value="1"/>
</dbReference>
<dbReference type="EMBL" id="UHDT01000004">
    <property type="protein sequence ID" value="SUN02189.1"/>
    <property type="molecule type" value="Genomic_DNA"/>
</dbReference>
<dbReference type="PROSITE" id="PS50995">
    <property type="entry name" value="HTH_MARR_2"/>
    <property type="match status" value="1"/>
</dbReference>
<dbReference type="GO" id="GO:0003677">
    <property type="term" value="F:DNA binding"/>
    <property type="evidence" value="ECO:0007669"/>
    <property type="project" value="UniProtKB-KW"/>
</dbReference>
<accession>A0A0D6XNN9</accession>
<keyword evidence="4" id="KW-0175">Coiled coil</keyword>
<dbReference type="PANTHER" id="PTHR42756">
    <property type="entry name" value="TRANSCRIPTIONAL REGULATOR, MARR"/>
    <property type="match status" value="1"/>
</dbReference>
<gene>
    <name evidence="7" type="ORF">NCTC13832_02428</name>
    <name evidence="6" type="ORF">TP70_08420</name>
</gene>
<feature type="coiled-coil region" evidence="4">
    <location>
        <begin position="123"/>
        <end position="154"/>
    </location>
</feature>
<evidence type="ECO:0000313" key="9">
    <source>
        <dbReference type="Proteomes" id="UP000254100"/>
    </source>
</evidence>
<sequence length="156" mass="17827">MQGSYLILKIHLLNDRIFNRRLSKNQDILYTAEQAKILSALWTNEILSAKELSNITGLATSSLSLMLKRLEDQGLIGSRTSLDDKRRKDYQVTPQGSQQQAVGEVVSREVISVFYQGFSDKEIEQVENYLERILKNLERELANNKNDASHTIDQTI</sequence>
<feature type="domain" description="HTH marR-type" evidence="5">
    <location>
        <begin position="1"/>
        <end position="135"/>
    </location>
</feature>
<dbReference type="Proteomes" id="UP000254100">
    <property type="component" value="Unassembled WGS sequence"/>
</dbReference>
<dbReference type="STRING" id="569857.TP70_08420"/>